<gene>
    <name evidence="6" type="ORF">HMPREF9726_01228</name>
</gene>
<dbReference type="Gene3D" id="3.90.1280.10">
    <property type="entry name" value="HSP33 redox switch-like"/>
    <property type="match status" value="1"/>
</dbReference>
<evidence type="ECO:0000256" key="2">
    <source>
        <dbReference type="ARBA" id="ARBA00022833"/>
    </source>
</evidence>
<dbReference type="HOGENOM" id="CLU_054493_1_0_12"/>
<organism evidence="6">
    <name type="scientific">Treponema denticola H-22</name>
    <dbReference type="NCBI Taxonomy" id="999432"/>
    <lineage>
        <taxon>Bacteria</taxon>
        <taxon>Pseudomonadati</taxon>
        <taxon>Spirochaetota</taxon>
        <taxon>Spirochaetia</taxon>
        <taxon>Spirochaetales</taxon>
        <taxon>Treponemataceae</taxon>
        <taxon>Treponema</taxon>
    </lineage>
</organism>
<dbReference type="PIRSF" id="PIRSF005261">
    <property type="entry name" value="Heat_shock_Hsp33"/>
    <property type="match status" value="1"/>
</dbReference>
<dbReference type="PANTHER" id="PTHR30111:SF1">
    <property type="entry name" value="33 KDA CHAPERONIN"/>
    <property type="match status" value="1"/>
</dbReference>
<dbReference type="EMBL" id="AGDV01000010">
    <property type="protein sequence ID" value="EMB33848.1"/>
    <property type="molecule type" value="Genomic_DNA"/>
</dbReference>
<keyword evidence="4" id="KW-0143">Chaperone</keyword>
<dbReference type="Pfam" id="PF01430">
    <property type="entry name" value="HSP33"/>
    <property type="match status" value="1"/>
</dbReference>
<keyword evidence="5" id="KW-0676">Redox-active center</keyword>
<dbReference type="GO" id="GO:0044183">
    <property type="term" value="F:protein folding chaperone"/>
    <property type="evidence" value="ECO:0007669"/>
    <property type="project" value="TreeGrafter"/>
</dbReference>
<dbReference type="PANTHER" id="PTHR30111">
    <property type="entry name" value="33 KDA CHAPERONIN"/>
    <property type="match status" value="1"/>
</dbReference>
<dbReference type="Proteomes" id="UP000011705">
    <property type="component" value="Chromosome"/>
</dbReference>
<comment type="caution">
    <text evidence="6">The sequence shown here is derived from an EMBL/GenBank/DDBJ whole genome shotgun (WGS) entry which is preliminary data.</text>
</comment>
<evidence type="ECO:0000256" key="3">
    <source>
        <dbReference type="ARBA" id="ARBA00023157"/>
    </source>
</evidence>
<keyword evidence="1" id="KW-0963">Cytoplasm</keyword>
<sequence length="309" mass="34979">MIDKPITDPVLIEKFKTMHEDGMTVFMLGEGQIRGAFFHGTRFVNKMRVQHNLGILESLALGHASLCGALLIPTMKGRDRIIFRCDTQGPLVGFSVEAFSEGFVRGYLLEDPIRPDRPLETWDLKPLFGEGKISVIRFPEGAREPLTGIVEIKHKNIALDLSEYFLQSEQTVTGFNTGIQFDKEGRIIGAGGMYIQLMPEAEEALIEKAERAFAACPSIGQWFAEGGDREDVIFGLFRDCNPQVLIERKIDFYCPCSEENFRNKLFTLPEKEIADMYENGPEEIELYCHNCGSVYKYPKSILKEKINVH</sequence>
<dbReference type="RefSeq" id="WP_002684259.1">
    <property type="nucleotide sequence ID" value="NZ_CM001795.1"/>
</dbReference>
<dbReference type="GO" id="GO:0051082">
    <property type="term" value="F:unfolded protein binding"/>
    <property type="evidence" value="ECO:0007669"/>
    <property type="project" value="InterPro"/>
</dbReference>
<keyword evidence="3" id="KW-1015">Disulfide bond</keyword>
<evidence type="ECO:0008006" key="7">
    <source>
        <dbReference type="Google" id="ProtNLM"/>
    </source>
</evidence>
<evidence type="ECO:0000256" key="1">
    <source>
        <dbReference type="ARBA" id="ARBA00022490"/>
    </source>
</evidence>
<dbReference type="PATRIC" id="fig|999432.5.peg.1278"/>
<reference evidence="6" key="1">
    <citation type="submission" date="2012-01" db="EMBL/GenBank/DDBJ databases">
        <title>The Genome Sequence of Treponema denticola H-22.</title>
        <authorList>
            <consortium name="The Broad Institute Genome Sequencing Platform"/>
            <person name="Earl A."/>
            <person name="Ward D."/>
            <person name="Feldgarden M."/>
            <person name="Gevers D."/>
            <person name="Blanton J.M."/>
            <person name="Fenno C.J."/>
            <person name="Baranova O.V."/>
            <person name="Mathney J."/>
            <person name="Dewhirst F.E."/>
            <person name="Izard J."/>
            <person name="Young S.K."/>
            <person name="Zeng Q."/>
            <person name="Gargeya S."/>
            <person name="Fitzgerald M."/>
            <person name="Haas B."/>
            <person name="Abouelleil A."/>
            <person name="Alvarado L."/>
            <person name="Arachchi H.M."/>
            <person name="Berlin A."/>
            <person name="Chapman S.B."/>
            <person name="Gearin G."/>
            <person name="Goldberg J."/>
            <person name="Griggs A."/>
            <person name="Gujja S."/>
            <person name="Hansen M."/>
            <person name="Heiman D."/>
            <person name="Howarth C."/>
            <person name="Larimer J."/>
            <person name="Lui A."/>
            <person name="MacDonald P.J.P."/>
            <person name="McCowen C."/>
            <person name="Montmayeur A."/>
            <person name="Murphy C."/>
            <person name="Neiman D."/>
            <person name="Pearson M."/>
            <person name="Priest M."/>
            <person name="Roberts A."/>
            <person name="Saif S."/>
            <person name="Shea T."/>
            <person name="Sisk P."/>
            <person name="Stolte C."/>
            <person name="Sykes S."/>
            <person name="Wortman J."/>
            <person name="Nusbaum C."/>
            <person name="Birren B."/>
        </authorList>
    </citation>
    <scope>NUCLEOTIDE SEQUENCE [LARGE SCALE GENOMIC DNA]</scope>
    <source>
        <strain evidence="6">H-22</strain>
    </source>
</reference>
<dbReference type="AlphaFoldDB" id="A0A0E2E6Y9"/>
<dbReference type="GO" id="GO:0042026">
    <property type="term" value="P:protein refolding"/>
    <property type="evidence" value="ECO:0007669"/>
    <property type="project" value="TreeGrafter"/>
</dbReference>
<proteinExistence type="predicted"/>
<name>A0A0E2E6Y9_TREDN</name>
<dbReference type="GO" id="GO:0005737">
    <property type="term" value="C:cytoplasm"/>
    <property type="evidence" value="ECO:0007669"/>
    <property type="project" value="InterPro"/>
</dbReference>
<evidence type="ECO:0000256" key="4">
    <source>
        <dbReference type="ARBA" id="ARBA00023186"/>
    </source>
</evidence>
<dbReference type="Gene3D" id="3.55.30.10">
    <property type="entry name" value="Hsp33 domain"/>
    <property type="match status" value="1"/>
</dbReference>
<dbReference type="InterPro" id="IPR016154">
    <property type="entry name" value="Heat_shock_Hsp33_C"/>
</dbReference>
<dbReference type="InterPro" id="IPR016153">
    <property type="entry name" value="Heat_shock_Hsp33_N"/>
</dbReference>
<evidence type="ECO:0000313" key="6">
    <source>
        <dbReference type="EMBL" id="EMB33848.1"/>
    </source>
</evidence>
<dbReference type="SUPFAM" id="SSF118352">
    <property type="entry name" value="HSP33 redox switch-like"/>
    <property type="match status" value="1"/>
</dbReference>
<accession>A0A0E2E6Y9</accession>
<evidence type="ECO:0000256" key="5">
    <source>
        <dbReference type="ARBA" id="ARBA00023284"/>
    </source>
</evidence>
<dbReference type="InterPro" id="IPR000397">
    <property type="entry name" value="Heat_shock_Hsp33"/>
</dbReference>
<dbReference type="SUPFAM" id="SSF64397">
    <property type="entry name" value="Hsp33 domain"/>
    <property type="match status" value="1"/>
</dbReference>
<keyword evidence="2" id="KW-0862">Zinc</keyword>
<protein>
    <recommendedName>
        <fullName evidence="7">Chaperonin HslO</fullName>
    </recommendedName>
</protein>